<dbReference type="EMBL" id="AHJE01000016">
    <property type="protein sequence ID" value="EHP43858.1"/>
    <property type="molecule type" value="Genomic_DNA"/>
</dbReference>
<dbReference type="Pfam" id="PF12796">
    <property type="entry name" value="Ank_2"/>
    <property type="match status" value="1"/>
</dbReference>
<evidence type="ECO:0000313" key="4">
    <source>
        <dbReference type="EMBL" id="EHP43858.1"/>
    </source>
</evidence>
<dbReference type="PATRIC" id="fig|1127483.3.peg.1449"/>
<evidence type="ECO:0000256" key="3">
    <source>
        <dbReference type="SAM" id="SignalP"/>
    </source>
</evidence>
<proteinExistence type="predicted"/>
<dbReference type="AlphaFoldDB" id="H1S142"/>
<dbReference type="PRINTS" id="PR00633">
    <property type="entry name" value="RCCNDNSATION"/>
</dbReference>
<dbReference type="SUPFAM" id="SSF50985">
    <property type="entry name" value="RCC1/BLIP-II"/>
    <property type="match status" value="2"/>
</dbReference>
<dbReference type="InterPro" id="IPR009091">
    <property type="entry name" value="RCC1/BLIP-II"/>
</dbReference>
<keyword evidence="3" id="KW-0732">Signal</keyword>
<dbReference type="SUPFAM" id="SSF48403">
    <property type="entry name" value="Ankyrin repeat"/>
    <property type="match status" value="1"/>
</dbReference>
<dbReference type="Proteomes" id="UP000005808">
    <property type="component" value="Unassembled WGS sequence"/>
</dbReference>
<feature type="signal peptide" evidence="3">
    <location>
        <begin position="1"/>
        <end position="21"/>
    </location>
</feature>
<comment type="caution">
    <text evidence="4">The sequence shown here is derived from an EMBL/GenBank/DDBJ whole genome shotgun (WGS) entry which is preliminary data.</text>
</comment>
<dbReference type="Pfam" id="PF13540">
    <property type="entry name" value="RCC1_2"/>
    <property type="match status" value="2"/>
</dbReference>
<dbReference type="PROSITE" id="PS00626">
    <property type="entry name" value="RCC1_2"/>
    <property type="match status" value="1"/>
</dbReference>
<dbReference type="InterPro" id="IPR002110">
    <property type="entry name" value="Ankyrin_rpt"/>
</dbReference>
<evidence type="ECO:0000256" key="1">
    <source>
        <dbReference type="ARBA" id="ARBA00022737"/>
    </source>
</evidence>
<evidence type="ECO:0000313" key="5">
    <source>
        <dbReference type="Proteomes" id="UP000005808"/>
    </source>
</evidence>
<gene>
    <name evidence="4" type="ORF">OR16_07239</name>
</gene>
<dbReference type="InterPro" id="IPR036770">
    <property type="entry name" value="Ankyrin_rpt-contain_sf"/>
</dbReference>
<keyword evidence="2" id="KW-0040">ANK repeat</keyword>
<evidence type="ECO:0000256" key="2">
    <source>
        <dbReference type="PROSITE-ProRule" id="PRU00023"/>
    </source>
</evidence>
<dbReference type="InterPro" id="IPR051625">
    <property type="entry name" value="Signaling_Regulatory_Domain"/>
</dbReference>
<dbReference type="Gene3D" id="1.25.40.20">
    <property type="entry name" value="Ankyrin repeat-containing domain"/>
    <property type="match status" value="1"/>
</dbReference>
<dbReference type="OrthoDB" id="9180058at2"/>
<dbReference type="PANTHER" id="PTHR22872">
    <property type="entry name" value="BTK-BINDING PROTEIN-RELATED"/>
    <property type="match status" value="1"/>
</dbReference>
<dbReference type="PROSITE" id="PS50297">
    <property type="entry name" value="ANK_REP_REGION"/>
    <property type="match status" value="1"/>
</dbReference>
<dbReference type="Gene3D" id="2.130.10.30">
    <property type="entry name" value="Regulator of chromosome condensation 1/beta-lactamase-inhibitor protein II"/>
    <property type="match status" value="2"/>
</dbReference>
<accession>H1S142</accession>
<name>H1S142_9BURK</name>
<feature type="chain" id="PRO_5003554979" evidence="3">
    <location>
        <begin position="22"/>
        <end position="553"/>
    </location>
</feature>
<reference evidence="4 5" key="1">
    <citation type="journal article" date="2012" name="J. Bacteriol.">
        <title>De Novo Genome Project of Cupriavidus basilensis OR16.</title>
        <authorList>
            <person name="Cserhati M."/>
            <person name="Kriszt B."/>
            <person name="Szoboszlay S."/>
            <person name="Toth A."/>
            <person name="Szabo I."/>
            <person name="Tancsics A."/>
            <person name="Nagy I."/>
            <person name="Horvath B."/>
            <person name="Nagy I."/>
            <person name="Kukolya J."/>
        </authorList>
    </citation>
    <scope>NUCLEOTIDE SEQUENCE [LARGE SCALE GENOMIC DNA]</scope>
    <source>
        <strain evidence="4 5">OR16</strain>
    </source>
</reference>
<organism evidence="4 5">
    <name type="scientific">Cupriavidus basilensis OR16</name>
    <dbReference type="NCBI Taxonomy" id="1127483"/>
    <lineage>
        <taxon>Bacteria</taxon>
        <taxon>Pseudomonadati</taxon>
        <taxon>Pseudomonadota</taxon>
        <taxon>Betaproteobacteria</taxon>
        <taxon>Burkholderiales</taxon>
        <taxon>Burkholderiaceae</taxon>
        <taxon>Cupriavidus</taxon>
    </lineage>
</organism>
<dbReference type="PROSITE" id="PS50012">
    <property type="entry name" value="RCC1_3"/>
    <property type="match status" value="5"/>
</dbReference>
<keyword evidence="1" id="KW-0677">Repeat</keyword>
<feature type="repeat" description="ANK" evidence="2">
    <location>
        <begin position="495"/>
        <end position="527"/>
    </location>
</feature>
<sequence length="553" mass="58728">MQSPKTCFLILALSLATHGQAAEPRISAGRYHNLAIATDGAVYWWGNDFGVSFRLHQREAPKGPARVAGLPPIRAVAAGYEHSVAVAEDGAVYEWGFSPYQSHLVMMLQPVLGLCEITRIASGGHGKDPCTQAQIARAARMQVLEPQRIPGLPPASDAAATDSVTVMLSRDGDVYCWDPGTSPQRIPGLEKIKAVALGQFHGVALREDGAVLTWGGNASGELGHPSSSAESICRNPDPQVAFTQAVGIGAGVKNTYALRADGSIWGWGNNWSGQLGIKTVVNSIEPNIPAPRRIATLPDVRQLAAGSSHVIARTATGELHAWGGNTWSRLGVARMPESLPPIAIAPMDTVSAISAYDHNLALTREGYLCTWGGNTYGETRPDSKRRDIPGPVPVMMADGVTPLNLLAAEGATRPAPARVCGDAQWQTRFALWDQAELQLRQRAERERALAKRTDFRSPIALDTTALIEATARRNQAAVERLLATGEADLDARDGKGNTALMVAASGKQLDTVRLLLAKGANPQIKNLSGDTALSLAQSRGDSEAVQALQSAAK</sequence>
<dbReference type="RefSeq" id="WP_006157193.1">
    <property type="nucleotide sequence ID" value="NZ_AHJE01000016.1"/>
</dbReference>
<dbReference type="SMART" id="SM00248">
    <property type="entry name" value="ANK"/>
    <property type="match status" value="2"/>
</dbReference>
<dbReference type="Pfam" id="PF00415">
    <property type="entry name" value="RCC1"/>
    <property type="match status" value="1"/>
</dbReference>
<dbReference type="InterPro" id="IPR000408">
    <property type="entry name" value="Reg_chr_condens"/>
</dbReference>
<dbReference type="PROSITE" id="PS50088">
    <property type="entry name" value="ANK_REPEAT"/>
    <property type="match status" value="1"/>
</dbReference>
<protein>
    <submittedName>
        <fullName evidence="4">RCC1 repeat-containing protein</fullName>
    </submittedName>
</protein>